<dbReference type="InterPro" id="IPR029069">
    <property type="entry name" value="HotDog_dom_sf"/>
</dbReference>
<dbReference type="OrthoDB" id="9772788at2"/>
<evidence type="ECO:0000256" key="2">
    <source>
        <dbReference type="ARBA" id="ARBA00023239"/>
    </source>
</evidence>
<evidence type="ECO:0000313" key="3">
    <source>
        <dbReference type="EMBL" id="KYZ75559.1"/>
    </source>
</evidence>
<dbReference type="PANTHER" id="PTHR30272">
    <property type="entry name" value="3-HYDROXYACYL-[ACYL-CARRIER-PROTEIN] DEHYDRATASE"/>
    <property type="match status" value="1"/>
</dbReference>
<dbReference type="GO" id="GO:0016829">
    <property type="term" value="F:lyase activity"/>
    <property type="evidence" value="ECO:0007669"/>
    <property type="project" value="UniProtKB-KW"/>
</dbReference>
<evidence type="ECO:0000256" key="1">
    <source>
        <dbReference type="ARBA" id="ARBA00009174"/>
    </source>
</evidence>
<keyword evidence="4" id="KW-1185">Reference proteome</keyword>
<keyword evidence="2" id="KW-0456">Lyase</keyword>
<dbReference type="AlphaFoldDB" id="A0A154BNT8"/>
<gene>
    <name evidence="3" type="ORF">AXX12_12680</name>
</gene>
<dbReference type="EMBL" id="LSGP01000023">
    <property type="protein sequence ID" value="KYZ75559.1"/>
    <property type="molecule type" value="Genomic_DNA"/>
</dbReference>
<organism evidence="3 4">
    <name type="scientific">Anaerosporomusa subterranea</name>
    <dbReference type="NCBI Taxonomy" id="1794912"/>
    <lineage>
        <taxon>Bacteria</taxon>
        <taxon>Bacillati</taxon>
        <taxon>Bacillota</taxon>
        <taxon>Negativicutes</taxon>
        <taxon>Acetonemataceae</taxon>
        <taxon>Anaerosporomusa</taxon>
    </lineage>
</organism>
<sequence>MRKVDIESLLPQREPFLFVDELLSAGMDEIVGIMKYDETFPYYLSCSRQRKIVPGVILIESLVQCGGAGVNSLGITEKALWGLASLEKVQFHGVVEPNSTVKMVVKNLKISNKVIKQTGVSLREGEAILEATWFCLRFK</sequence>
<evidence type="ECO:0000313" key="4">
    <source>
        <dbReference type="Proteomes" id="UP000076268"/>
    </source>
</evidence>
<dbReference type="PANTHER" id="PTHR30272:SF1">
    <property type="entry name" value="3-HYDROXYACYL-[ACYL-CARRIER-PROTEIN] DEHYDRATASE"/>
    <property type="match status" value="1"/>
</dbReference>
<dbReference type="STRING" id="1794912.AXX12_12680"/>
<accession>A0A154BNT8</accession>
<dbReference type="Proteomes" id="UP000076268">
    <property type="component" value="Unassembled WGS sequence"/>
</dbReference>
<proteinExistence type="inferred from homology"/>
<comment type="similarity">
    <text evidence="1">Belongs to the thioester dehydratase family. FabZ subfamily.</text>
</comment>
<dbReference type="SUPFAM" id="SSF54637">
    <property type="entry name" value="Thioesterase/thiol ester dehydrase-isomerase"/>
    <property type="match status" value="1"/>
</dbReference>
<dbReference type="Pfam" id="PF07977">
    <property type="entry name" value="FabA"/>
    <property type="match status" value="1"/>
</dbReference>
<comment type="caution">
    <text evidence="3">The sequence shown here is derived from an EMBL/GenBank/DDBJ whole genome shotgun (WGS) entry which is preliminary data.</text>
</comment>
<reference evidence="3 4" key="1">
    <citation type="submission" date="2016-02" db="EMBL/GenBank/DDBJ databases">
        <title>Anaerosporomusa subterraneum gen. nov., sp. nov., a spore-forming obligate anaerobe isolated from saprolite.</title>
        <authorList>
            <person name="Choi J.K."/>
            <person name="Shah M."/>
            <person name="Yee N."/>
        </authorList>
    </citation>
    <scope>NUCLEOTIDE SEQUENCE [LARGE SCALE GENOMIC DNA]</scope>
    <source>
        <strain evidence="3 4">RU4</strain>
    </source>
</reference>
<protein>
    <submittedName>
        <fullName evidence="3">3-hydroxyacyl-ACP dehydratase</fullName>
    </submittedName>
</protein>
<dbReference type="Gene3D" id="3.10.129.10">
    <property type="entry name" value="Hotdog Thioesterase"/>
    <property type="match status" value="1"/>
</dbReference>
<dbReference type="RefSeq" id="WP_066244296.1">
    <property type="nucleotide sequence ID" value="NZ_LSGP01000023.1"/>
</dbReference>
<dbReference type="InterPro" id="IPR013114">
    <property type="entry name" value="FabA_FabZ"/>
</dbReference>
<name>A0A154BNT8_ANASB</name>